<reference evidence="1 2" key="1">
    <citation type="journal article" date="2019" name="Syst. Appl. Microbiol.">
        <title>Microvirga tunisiensis sp. nov., a root nodule symbiotic bacterium isolated from Lupinus micranthus and L. luteus grown in Northern Tunisia.</title>
        <authorList>
            <person name="Msaddak A."/>
            <person name="Rejili M."/>
            <person name="Duran D."/>
            <person name="Mars M."/>
            <person name="Palacios J.M."/>
            <person name="Ruiz-Argueso T."/>
            <person name="Rey L."/>
            <person name="Imperial J."/>
        </authorList>
    </citation>
    <scope>NUCLEOTIDE SEQUENCE [LARGE SCALE GENOMIC DNA]</scope>
    <source>
        <strain evidence="1 2">Lmie10</strain>
    </source>
</reference>
<dbReference type="AlphaFoldDB" id="A0A5N7MHD1"/>
<name>A0A5N7MHD1_9HYPH</name>
<sequence length="84" mass="9599">MSQVPVESIALHIVRHLVRGLGKSEGQGAPIQSLRHWWTRSLGQRSDDFERGLDYAGQCRWIERSSDEMIRLTRQGSERGGPLR</sequence>
<keyword evidence="2" id="KW-1185">Reference proteome</keyword>
<protein>
    <submittedName>
        <fullName evidence="1">Uncharacterized protein</fullName>
    </submittedName>
</protein>
<dbReference type="EMBL" id="VOSK01000046">
    <property type="protein sequence ID" value="MPR26317.1"/>
    <property type="molecule type" value="Genomic_DNA"/>
</dbReference>
<evidence type="ECO:0000313" key="1">
    <source>
        <dbReference type="EMBL" id="MPR26317.1"/>
    </source>
</evidence>
<dbReference type="RefSeq" id="WP_152712494.1">
    <property type="nucleotide sequence ID" value="NZ_VOSJ01000043.1"/>
</dbReference>
<organism evidence="1 2">
    <name type="scientific">Microvirga tunisiensis</name>
    <dbReference type="NCBI Taxonomy" id="2108360"/>
    <lineage>
        <taxon>Bacteria</taxon>
        <taxon>Pseudomonadati</taxon>
        <taxon>Pseudomonadota</taxon>
        <taxon>Alphaproteobacteria</taxon>
        <taxon>Hyphomicrobiales</taxon>
        <taxon>Methylobacteriaceae</taxon>
        <taxon>Microvirga</taxon>
    </lineage>
</organism>
<evidence type="ECO:0000313" key="2">
    <source>
        <dbReference type="Proteomes" id="UP000403266"/>
    </source>
</evidence>
<accession>A0A5N7MHD1</accession>
<comment type="caution">
    <text evidence="1">The sequence shown here is derived from an EMBL/GenBank/DDBJ whole genome shotgun (WGS) entry which is preliminary data.</text>
</comment>
<dbReference type="Proteomes" id="UP000403266">
    <property type="component" value="Unassembled WGS sequence"/>
</dbReference>
<gene>
    <name evidence="1" type="ORF">FS320_14035</name>
</gene>
<proteinExistence type="predicted"/>